<dbReference type="KEGG" id="trg:TRUGW13939_07227"/>
<dbReference type="SMART" id="SM00066">
    <property type="entry name" value="GAL4"/>
    <property type="match status" value="1"/>
</dbReference>
<dbReference type="InterPro" id="IPR001138">
    <property type="entry name" value="Zn2Cys6_DnaBD"/>
</dbReference>
<proteinExistence type="predicted"/>
<evidence type="ECO:0000313" key="7">
    <source>
        <dbReference type="EMBL" id="QKX60085.1"/>
    </source>
</evidence>
<evidence type="ECO:0000259" key="6">
    <source>
        <dbReference type="PROSITE" id="PS50048"/>
    </source>
</evidence>
<dbReference type="GO" id="GO:0008270">
    <property type="term" value="F:zinc ion binding"/>
    <property type="evidence" value="ECO:0007669"/>
    <property type="project" value="InterPro"/>
</dbReference>
<evidence type="ECO:0000313" key="8">
    <source>
        <dbReference type="Proteomes" id="UP000509510"/>
    </source>
</evidence>
<dbReference type="InterPro" id="IPR053175">
    <property type="entry name" value="DHMBA_Reg_Transcription_Factor"/>
</dbReference>
<dbReference type="RefSeq" id="XP_035346262.1">
    <property type="nucleotide sequence ID" value="XM_035490369.1"/>
</dbReference>
<evidence type="ECO:0000256" key="1">
    <source>
        <dbReference type="ARBA" id="ARBA00023015"/>
    </source>
</evidence>
<organism evidence="7 8">
    <name type="scientific">Talaromyces rugulosus</name>
    <name type="common">Penicillium rugulosum</name>
    <dbReference type="NCBI Taxonomy" id="121627"/>
    <lineage>
        <taxon>Eukaryota</taxon>
        <taxon>Fungi</taxon>
        <taxon>Dikarya</taxon>
        <taxon>Ascomycota</taxon>
        <taxon>Pezizomycotina</taxon>
        <taxon>Eurotiomycetes</taxon>
        <taxon>Eurotiomycetidae</taxon>
        <taxon>Eurotiales</taxon>
        <taxon>Trichocomaceae</taxon>
        <taxon>Talaromyces</taxon>
        <taxon>Talaromyces sect. Islandici</taxon>
    </lineage>
</organism>
<protein>
    <recommendedName>
        <fullName evidence="6">Zn(2)-C6 fungal-type domain-containing protein</fullName>
    </recommendedName>
</protein>
<dbReference type="Gene3D" id="4.10.240.10">
    <property type="entry name" value="Zn(2)-C6 fungal-type DNA-binding domain"/>
    <property type="match status" value="1"/>
</dbReference>
<dbReference type="EMBL" id="CP055901">
    <property type="protein sequence ID" value="QKX60085.1"/>
    <property type="molecule type" value="Genomic_DNA"/>
</dbReference>
<dbReference type="Proteomes" id="UP000509510">
    <property type="component" value="Chromosome IV"/>
</dbReference>
<dbReference type="PANTHER" id="PTHR38791:SF5">
    <property type="entry name" value="TRANSCRIPTION FACTOR DBAG-RELATED"/>
    <property type="match status" value="1"/>
</dbReference>
<dbReference type="Pfam" id="PF00172">
    <property type="entry name" value="Zn_clus"/>
    <property type="match status" value="1"/>
</dbReference>
<keyword evidence="4" id="KW-0539">Nucleus</keyword>
<name>A0A7H8R392_TALRU</name>
<feature type="compositionally biased region" description="Low complexity" evidence="5">
    <location>
        <begin position="65"/>
        <end position="75"/>
    </location>
</feature>
<gene>
    <name evidence="7" type="ORF">TRUGW13939_07227</name>
</gene>
<dbReference type="GO" id="GO:0000981">
    <property type="term" value="F:DNA-binding transcription factor activity, RNA polymerase II-specific"/>
    <property type="evidence" value="ECO:0007669"/>
    <property type="project" value="InterPro"/>
</dbReference>
<evidence type="ECO:0000256" key="4">
    <source>
        <dbReference type="ARBA" id="ARBA00023242"/>
    </source>
</evidence>
<dbReference type="InterPro" id="IPR036864">
    <property type="entry name" value="Zn2-C6_fun-type_DNA-bd_sf"/>
</dbReference>
<sequence length="568" mass="62902">MVYCGRPSAGCEACRERRVKCDQTRPACIRCTRIKRACPGYRDISSLLFRDESQSTARKAKVAASSGLNSPSTSSLVPQRSGTGSPISLFYAGDTTDEAESSSDTSGSRRDQVIVPFIPPNPFKLDEKYKATCFFFDSFAWIYSGVIQKCDPSGDPSPNSPLAEKALTKAITSVGMANISSIQRSQPLRMAAWREYAEALKWTNAAISDREQAAEDATLASILCLSMFEIITCKKPESMTDFIKHTNGALALLALRGESQLQRQEGLQLFLALRSEVMISCILKRYPYPPALITLSEKVVKLPGATISTKIGYQLTCLMAEVCDLRICHENNLKTINTDLLSRSFALDSRAEALESTFPPDTMYETVAAMPGQSFQVKDSRRILPLDQWYHIYPNWILPNMWNNYRYCRILVNEIILNQLELMTTHPDADDPPTQDFKNICYRSCNLTRKLAHDICAAVPYMLGLIDDHKGQTKSAAGKMTILFPLYIAANVDGPGSPMCVWAQDCLTKFGRALGIDQALILADLLSRENSMTGFVDAMHGRGDSPGDAEGQFNVPSNVFNQFYVHGA</sequence>
<dbReference type="InterPro" id="IPR021858">
    <property type="entry name" value="Fun_TF"/>
</dbReference>
<dbReference type="CDD" id="cd00067">
    <property type="entry name" value="GAL4"/>
    <property type="match status" value="1"/>
</dbReference>
<feature type="region of interest" description="Disordered" evidence="5">
    <location>
        <begin position="60"/>
        <end position="82"/>
    </location>
</feature>
<dbReference type="Pfam" id="PF11951">
    <property type="entry name" value="Fungal_trans_2"/>
    <property type="match status" value="1"/>
</dbReference>
<dbReference type="AlphaFoldDB" id="A0A7H8R392"/>
<dbReference type="OrthoDB" id="2991872at2759"/>
<keyword evidence="3" id="KW-0804">Transcription</keyword>
<keyword evidence="1" id="KW-0805">Transcription regulation</keyword>
<dbReference type="PROSITE" id="PS50048">
    <property type="entry name" value="ZN2_CY6_FUNGAL_2"/>
    <property type="match status" value="1"/>
</dbReference>
<keyword evidence="2" id="KW-0238">DNA-binding</keyword>
<dbReference type="SUPFAM" id="SSF57701">
    <property type="entry name" value="Zn2/Cys6 DNA-binding domain"/>
    <property type="match status" value="1"/>
</dbReference>
<evidence type="ECO:0000256" key="3">
    <source>
        <dbReference type="ARBA" id="ARBA00023163"/>
    </source>
</evidence>
<evidence type="ECO:0000256" key="5">
    <source>
        <dbReference type="SAM" id="MobiDB-lite"/>
    </source>
</evidence>
<reference evidence="8" key="1">
    <citation type="submission" date="2020-06" db="EMBL/GenBank/DDBJ databases">
        <title>A chromosome-scale genome assembly of Talaromyces rugulosus W13939.</title>
        <authorList>
            <person name="Wang B."/>
            <person name="Guo L."/>
            <person name="Ye K."/>
            <person name="Wang L."/>
        </authorList>
    </citation>
    <scope>NUCLEOTIDE SEQUENCE [LARGE SCALE GENOMIC DNA]</scope>
    <source>
        <strain evidence="8">W13939</strain>
    </source>
</reference>
<accession>A0A7H8R392</accession>
<evidence type="ECO:0000256" key="2">
    <source>
        <dbReference type="ARBA" id="ARBA00023125"/>
    </source>
</evidence>
<dbReference type="GO" id="GO:0003677">
    <property type="term" value="F:DNA binding"/>
    <property type="evidence" value="ECO:0007669"/>
    <property type="project" value="UniProtKB-KW"/>
</dbReference>
<keyword evidence="8" id="KW-1185">Reference proteome</keyword>
<dbReference type="PROSITE" id="PS00463">
    <property type="entry name" value="ZN2_CY6_FUNGAL_1"/>
    <property type="match status" value="1"/>
</dbReference>
<dbReference type="PANTHER" id="PTHR38791">
    <property type="entry name" value="ZN(II)2CYS6 TRANSCRIPTION FACTOR (EUROFUNG)-RELATED-RELATED"/>
    <property type="match status" value="1"/>
</dbReference>
<dbReference type="GeneID" id="55994720"/>
<feature type="domain" description="Zn(2)-C6 fungal-type" evidence="6">
    <location>
        <begin position="10"/>
        <end position="38"/>
    </location>
</feature>